<keyword evidence="4" id="KW-1185">Reference proteome</keyword>
<evidence type="ECO:0000313" key="3">
    <source>
        <dbReference type="EMBL" id="KAK5949867.1"/>
    </source>
</evidence>
<dbReference type="AlphaFoldDB" id="A0AAN8IJ74"/>
<evidence type="ECO:0008006" key="5">
    <source>
        <dbReference type="Google" id="ProtNLM"/>
    </source>
</evidence>
<organism evidence="3 4">
    <name type="scientific">Knufia fluminis</name>
    <dbReference type="NCBI Taxonomy" id="191047"/>
    <lineage>
        <taxon>Eukaryota</taxon>
        <taxon>Fungi</taxon>
        <taxon>Dikarya</taxon>
        <taxon>Ascomycota</taxon>
        <taxon>Pezizomycotina</taxon>
        <taxon>Eurotiomycetes</taxon>
        <taxon>Chaetothyriomycetidae</taxon>
        <taxon>Chaetothyriales</taxon>
        <taxon>Trichomeriaceae</taxon>
        <taxon>Knufia</taxon>
    </lineage>
</organism>
<reference evidence="3 4" key="1">
    <citation type="submission" date="2022-12" db="EMBL/GenBank/DDBJ databases">
        <title>Genomic features and morphological characterization of a novel Knufia sp. strain isolated from spacecraft assembly facility.</title>
        <authorList>
            <person name="Teixeira M."/>
            <person name="Chander A.M."/>
            <person name="Stajich J.E."/>
            <person name="Venkateswaran K."/>
        </authorList>
    </citation>
    <scope>NUCLEOTIDE SEQUENCE [LARGE SCALE GENOMIC DNA]</scope>
    <source>
        <strain evidence="3 4">FJI-L2-BK-P2</strain>
    </source>
</reference>
<dbReference type="EMBL" id="JAKLMC020000031">
    <property type="protein sequence ID" value="KAK5949867.1"/>
    <property type="molecule type" value="Genomic_DNA"/>
</dbReference>
<dbReference type="Proteomes" id="UP001316803">
    <property type="component" value="Unassembled WGS sequence"/>
</dbReference>
<dbReference type="PANTHER" id="PTHR10622:SF10">
    <property type="entry name" value="HET DOMAIN-CONTAINING PROTEIN"/>
    <property type="match status" value="1"/>
</dbReference>
<accession>A0AAN8IJ74</accession>
<comment type="caution">
    <text evidence="3">The sequence shown here is derived from an EMBL/GenBank/DDBJ whole genome shotgun (WGS) entry which is preliminary data.</text>
</comment>
<feature type="domain" description="Heterokaryon incompatibility" evidence="1">
    <location>
        <begin position="24"/>
        <end position="110"/>
    </location>
</feature>
<dbReference type="InterPro" id="IPR058525">
    <property type="entry name" value="DUF8212"/>
</dbReference>
<dbReference type="PANTHER" id="PTHR10622">
    <property type="entry name" value="HET DOMAIN-CONTAINING PROTEIN"/>
    <property type="match status" value="1"/>
</dbReference>
<protein>
    <recommendedName>
        <fullName evidence="5">Heterokaryon incompatibility domain-containing protein</fullName>
    </recommendedName>
</protein>
<evidence type="ECO:0000313" key="4">
    <source>
        <dbReference type="Proteomes" id="UP001316803"/>
    </source>
</evidence>
<dbReference type="InterPro" id="IPR010730">
    <property type="entry name" value="HET"/>
</dbReference>
<proteinExistence type="predicted"/>
<dbReference type="Pfam" id="PF06985">
    <property type="entry name" value="HET"/>
    <property type="match status" value="1"/>
</dbReference>
<feature type="domain" description="DUF8212" evidence="2">
    <location>
        <begin position="219"/>
        <end position="247"/>
    </location>
</feature>
<gene>
    <name evidence="3" type="ORF">OHC33_009052</name>
</gene>
<evidence type="ECO:0000259" key="1">
    <source>
        <dbReference type="Pfam" id="PF06985"/>
    </source>
</evidence>
<name>A0AAN8IJ74_9EURO</name>
<dbReference type="Pfam" id="PF26640">
    <property type="entry name" value="DUF8212"/>
    <property type="match status" value="1"/>
</dbReference>
<sequence>MRLINVQTLAFEEFEGDATTDLKYGILSHRWREEEVTYHDAISTGLHDIQKKGIAKIKQVCKLALLSDLQYVWVDTCCIDKASSAELSEAINSMFRWYQQAHTCFAYLDDIDLGGAPELSMWFSRAWTLQELIAPQHVLFSDKDWEPLGSKADLADGISARTAIPRDVLKNKLNIYSLPVAQRMSWARRRSARRVEDIAYSLLGIFDVNMPLLYGEGSKAFRRLQEEIIKQNNDHTIFVWTTRANSIGRLLAPSPDSFPSNRVFHLRPSRKGATPFSITNLGLSIILPLLPWHSNTYLALLDCELASFETADTWRQPGLFLRRSRHSDLFEKVNFLSKDYGFLHEFDTNRIKTRDIHIALDTTATRKDSTKLSGNTTTTYLRTLLNEELYGFVLRSVEVHDGQGIQDILSECLISTKHKWDESDRTIEMLPGTAGDAVIVTLPEHPAIPSGISAVKLGFDFDFRPCCIIGVVRNDRSVDDHRDEHSPQAIDSWGTLAAIDLDKERGWLGLGDDHVIPLSKQSYWLLKGDALLGLSVLLGPPTNANQKTRDYCFAEHQISVRLTREPHRGKIAWMFDLQISPCPGTFCSSHKRQVDEDTLSAPEIVVSPAPHSMVVMNDWESQPEPSSSSKILRSKRSNLNMQRLIRYLT</sequence>
<evidence type="ECO:0000259" key="2">
    <source>
        <dbReference type="Pfam" id="PF26640"/>
    </source>
</evidence>